<gene>
    <name evidence="1" type="ORF">CHLFYP18_03107</name>
</gene>
<reference evidence="1" key="1">
    <citation type="submission" date="2019-11" db="EMBL/GenBank/DDBJ databases">
        <authorList>
            <person name="Feng L."/>
        </authorList>
    </citation>
    <scope>NUCLEOTIDE SEQUENCE</scope>
    <source>
        <strain evidence="1">ChathewayiLFYP18</strain>
    </source>
</reference>
<protein>
    <submittedName>
        <fullName evidence="1">Uncharacterized protein</fullName>
    </submittedName>
</protein>
<evidence type="ECO:0000313" key="1">
    <source>
        <dbReference type="EMBL" id="VYU80775.1"/>
    </source>
</evidence>
<dbReference type="AlphaFoldDB" id="A0A6N3HV50"/>
<accession>A0A6N3HV50</accession>
<organism evidence="1">
    <name type="scientific">Hungatella hathewayi</name>
    <dbReference type="NCBI Taxonomy" id="154046"/>
    <lineage>
        <taxon>Bacteria</taxon>
        <taxon>Bacillati</taxon>
        <taxon>Bacillota</taxon>
        <taxon>Clostridia</taxon>
        <taxon>Lachnospirales</taxon>
        <taxon>Lachnospiraceae</taxon>
        <taxon>Hungatella</taxon>
    </lineage>
</organism>
<name>A0A6N3HV50_9FIRM</name>
<dbReference type="EMBL" id="CACRUH010000075">
    <property type="protein sequence ID" value="VYU80775.1"/>
    <property type="molecule type" value="Genomic_DNA"/>
</dbReference>
<sequence length="46" mass="5058">MQWCSVGAHAWFALKTVRAVAQTAAGKKVVPRIIRPLHGIHAEGFF</sequence>
<proteinExistence type="predicted"/>